<comment type="caution">
    <text evidence="2">The sequence shown here is derived from an EMBL/GenBank/DDBJ whole genome shotgun (WGS) entry which is preliminary data.</text>
</comment>
<dbReference type="InterPro" id="IPR013897">
    <property type="entry name" value="Duc1"/>
</dbReference>
<reference evidence="2" key="1">
    <citation type="journal article" date="2023" name="PhytoFront">
        <title>Draft Genome Resources of Seven Strains of Tilletia horrida, Causal Agent of Kernel Smut of Rice.</title>
        <authorList>
            <person name="Khanal S."/>
            <person name="Antony Babu S."/>
            <person name="Zhou X.G."/>
        </authorList>
    </citation>
    <scope>NUCLEOTIDE SEQUENCE</scope>
    <source>
        <strain evidence="2">TX6</strain>
    </source>
</reference>
<proteinExistence type="predicted"/>
<dbReference type="PANTHER" id="PTHR34826">
    <property type="entry name" value="UPF0590 PROTEIN C409.17C"/>
    <property type="match status" value="1"/>
</dbReference>
<dbReference type="Pfam" id="PF08588">
    <property type="entry name" value="Duc1"/>
    <property type="match status" value="1"/>
</dbReference>
<evidence type="ECO:0000259" key="1">
    <source>
        <dbReference type="Pfam" id="PF08588"/>
    </source>
</evidence>
<sequence length="271" mass="30249">MPPSLKVSVGPSPDALEPIDVNNDVEPYVVSTDAFHGRIAVRVKNYHGFVPGGGEPKREAKYFTGGYGKDMTWSIQVQGRFLEEGVTTDDVVFGNFFDKPLKHLLPYGTSIVLKAAPLIDPTIKFDLYADEPWAYSPLIGTMYRFNVKRLPTAPATTSSAEEDFKDTNWPVFPTPEQKEEENHYIKDDTAPLLYLPDDADKLDETIGADIGTVHNLRGVGPEANPHAEKERAKFFHTEEHRKKVKLTPRDVVTADFANGFLDFNDLSVIIP</sequence>
<feature type="domain" description="Domain of unknown function at the cortex 1" evidence="1">
    <location>
        <begin position="5"/>
        <end position="271"/>
    </location>
</feature>
<accession>A0AAN6JY42</accession>
<evidence type="ECO:0000313" key="2">
    <source>
        <dbReference type="EMBL" id="KAK0551493.1"/>
    </source>
</evidence>
<dbReference type="AlphaFoldDB" id="A0AAN6JY42"/>
<name>A0AAN6JY42_9BASI</name>
<keyword evidence="3" id="KW-1185">Reference proteome</keyword>
<dbReference type="PANTHER" id="PTHR34826:SF2">
    <property type="entry name" value="UPF0590 PROTEIN C409.17C"/>
    <property type="match status" value="1"/>
</dbReference>
<dbReference type="Proteomes" id="UP001176517">
    <property type="component" value="Unassembled WGS sequence"/>
</dbReference>
<gene>
    <name evidence="2" type="ORF">OC846_003271</name>
</gene>
<dbReference type="EMBL" id="JAPDMZ010000076">
    <property type="protein sequence ID" value="KAK0551493.1"/>
    <property type="molecule type" value="Genomic_DNA"/>
</dbReference>
<organism evidence="2 3">
    <name type="scientific">Tilletia horrida</name>
    <dbReference type="NCBI Taxonomy" id="155126"/>
    <lineage>
        <taxon>Eukaryota</taxon>
        <taxon>Fungi</taxon>
        <taxon>Dikarya</taxon>
        <taxon>Basidiomycota</taxon>
        <taxon>Ustilaginomycotina</taxon>
        <taxon>Exobasidiomycetes</taxon>
        <taxon>Tilletiales</taxon>
        <taxon>Tilletiaceae</taxon>
        <taxon>Tilletia</taxon>
    </lineage>
</organism>
<evidence type="ECO:0000313" key="3">
    <source>
        <dbReference type="Proteomes" id="UP001176517"/>
    </source>
</evidence>
<protein>
    <recommendedName>
        <fullName evidence="1">Domain of unknown function at the cortex 1 domain-containing protein</fullName>
    </recommendedName>
</protein>